<evidence type="ECO:0000256" key="10">
    <source>
        <dbReference type="SAM" id="MobiDB-lite"/>
    </source>
</evidence>
<dbReference type="InterPro" id="IPR013123">
    <property type="entry name" value="SpoU_subst-bd"/>
</dbReference>
<dbReference type="Pfam" id="PF00588">
    <property type="entry name" value="SpoU_methylase"/>
    <property type="match status" value="1"/>
</dbReference>
<dbReference type="GO" id="GO:0003723">
    <property type="term" value="F:RNA binding"/>
    <property type="evidence" value="ECO:0007669"/>
    <property type="project" value="InterPro"/>
</dbReference>
<dbReference type="GO" id="GO:0016435">
    <property type="term" value="F:rRNA (guanine) methyltransferase activity"/>
    <property type="evidence" value="ECO:0007669"/>
    <property type="project" value="TreeGrafter"/>
</dbReference>
<protein>
    <recommendedName>
        <fullName evidence="9">rRNA methyltransferase 1, mitochondrial</fullName>
    </recommendedName>
</protein>
<evidence type="ECO:0000256" key="1">
    <source>
        <dbReference type="ARBA" id="ARBA00004173"/>
    </source>
</evidence>
<reference evidence="12 13" key="1">
    <citation type="journal article" date="2020" name="Phytopathology">
        <title>Genome Sequence Resources of Colletotrichum truncatum, C. plurivorum, C. musicola, and C. sojae: Four Species Pathogenic to Soybean (Glycine max).</title>
        <authorList>
            <person name="Rogerio F."/>
            <person name="Boufleur T.R."/>
            <person name="Ciampi-Guillardi M."/>
            <person name="Sukno S.A."/>
            <person name="Thon M.R."/>
            <person name="Massola Junior N.S."/>
            <person name="Baroncelli R."/>
        </authorList>
    </citation>
    <scope>NUCLEOTIDE SEQUENCE [LARGE SCALE GENOMIC DNA]</scope>
    <source>
        <strain evidence="12 13">LFN0009</strain>
    </source>
</reference>
<keyword evidence="3" id="KW-0698">rRNA processing</keyword>
<keyword evidence="4 12" id="KW-0489">Methyltransferase</keyword>
<keyword evidence="6" id="KW-0949">S-adenosyl-L-methionine</keyword>
<dbReference type="GO" id="GO:0005739">
    <property type="term" value="C:mitochondrion"/>
    <property type="evidence" value="ECO:0007669"/>
    <property type="project" value="UniProtKB-SubCell"/>
</dbReference>
<dbReference type="CDD" id="cd18105">
    <property type="entry name" value="SpoU-like_MRM1"/>
    <property type="match status" value="1"/>
</dbReference>
<feature type="compositionally biased region" description="Basic and acidic residues" evidence="10">
    <location>
        <begin position="125"/>
        <end position="136"/>
    </location>
</feature>
<feature type="compositionally biased region" description="Basic and acidic residues" evidence="10">
    <location>
        <begin position="106"/>
        <end position="115"/>
    </location>
</feature>
<dbReference type="Proteomes" id="UP000652219">
    <property type="component" value="Unassembled WGS sequence"/>
</dbReference>
<evidence type="ECO:0000256" key="5">
    <source>
        <dbReference type="ARBA" id="ARBA00022679"/>
    </source>
</evidence>
<dbReference type="InterPro" id="IPR029064">
    <property type="entry name" value="Ribosomal_eL30-like_sf"/>
</dbReference>
<comment type="subcellular location">
    <subcellularLocation>
        <location evidence="1">Mitochondrion</location>
    </subcellularLocation>
</comment>
<dbReference type="InterPro" id="IPR029028">
    <property type="entry name" value="Alpha/beta_knot_MTases"/>
</dbReference>
<feature type="compositionally biased region" description="Basic and acidic residues" evidence="10">
    <location>
        <begin position="66"/>
        <end position="99"/>
    </location>
</feature>
<evidence type="ECO:0000256" key="4">
    <source>
        <dbReference type="ARBA" id="ARBA00022603"/>
    </source>
</evidence>
<evidence type="ECO:0000313" key="13">
    <source>
        <dbReference type="Proteomes" id="UP000652219"/>
    </source>
</evidence>
<feature type="compositionally biased region" description="Basic and acidic residues" evidence="10">
    <location>
        <begin position="283"/>
        <end position="293"/>
    </location>
</feature>
<dbReference type="FunFam" id="3.30.1330.30:FF:000035">
    <property type="entry name" value="TrmH family RNA methyltransferase"/>
    <property type="match status" value="1"/>
</dbReference>
<evidence type="ECO:0000256" key="2">
    <source>
        <dbReference type="ARBA" id="ARBA00007228"/>
    </source>
</evidence>
<evidence type="ECO:0000256" key="7">
    <source>
        <dbReference type="ARBA" id="ARBA00022946"/>
    </source>
</evidence>
<dbReference type="SMART" id="SM00967">
    <property type="entry name" value="SpoU_sub_bind"/>
    <property type="match status" value="1"/>
</dbReference>
<dbReference type="InterPro" id="IPR047182">
    <property type="entry name" value="MRM1"/>
</dbReference>
<gene>
    <name evidence="12" type="ORF">CSOJ01_03085</name>
</gene>
<dbReference type="PANTHER" id="PTHR46103:SF1">
    <property type="entry name" value="RRNA METHYLTRANSFERASE 1, MITOCHONDRIAL"/>
    <property type="match status" value="1"/>
</dbReference>
<dbReference type="SUPFAM" id="SSF55315">
    <property type="entry name" value="L30e-like"/>
    <property type="match status" value="1"/>
</dbReference>
<dbReference type="InterPro" id="IPR001537">
    <property type="entry name" value="SpoU_MeTrfase"/>
</dbReference>
<keyword evidence="7" id="KW-0809">Transit peptide</keyword>
<evidence type="ECO:0000256" key="6">
    <source>
        <dbReference type="ARBA" id="ARBA00022691"/>
    </source>
</evidence>
<dbReference type="InterPro" id="IPR047261">
    <property type="entry name" value="MRM1_MeTrfase_dom"/>
</dbReference>
<dbReference type="PANTHER" id="PTHR46103">
    <property type="entry name" value="RRNA METHYLTRANSFERASE 1, MITOCHONDRIAL"/>
    <property type="match status" value="1"/>
</dbReference>
<organism evidence="12 13">
    <name type="scientific">Colletotrichum sojae</name>
    <dbReference type="NCBI Taxonomy" id="2175907"/>
    <lineage>
        <taxon>Eukaryota</taxon>
        <taxon>Fungi</taxon>
        <taxon>Dikarya</taxon>
        <taxon>Ascomycota</taxon>
        <taxon>Pezizomycotina</taxon>
        <taxon>Sordariomycetes</taxon>
        <taxon>Hypocreomycetidae</taxon>
        <taxon>Glomerellales</taxon>
        <taxon>Glomerellaceae</taxon>
        <taxon>Colletotrichum</taxon>
        <taxon>Colletotrichum orchidearum species complex</taxon>
    </lineage>
</organism>
<feature type="region of interest" description="Disordered" evidence="10">
    <location>
        <begin position="43"/>
        <end position="321"/>
    </location>
</feature>
<keyword evidence="8" id="KW-0496">Mitochondrion</keyword>
<feature type="compositionally biased region" description="Basic and acidic residues" evidence="10">
    <location>
        <begin position="45"/>
        <end position="58"/>
    </location>
</feature>
<keyword evidence="13" id="KW-1185">Reference proteome</keyword>
<sequence>MSLLSRWGVVRTNNVVHRAFQLHGHPLNAALVRHSSLSAIHRGLRRSDKPRSPNDRSRSNGTGFGAREERGRSRSRNVPERGREREPKRSPDAFADRFKHAAGSPRGRDRDGGREHHFKPKKALQKMEEQEQEGGRKSRSKRFNDPEYSFGKKSMVYQLNRGELKDKVSKLLDKNGKRGQNDASPRPGSAWRENFGRGSGKPWTREPRADRYNSMRSEARRELEGDDSAPRDRRRPREDTSTSSRFGSTRRDVRREFDRDDAAPQDRRRPREDTSASSRFGSPRRDVRREFDRGGAAPQDRRRPRSREDSDADDSRGFPPSIRYTTAASQFLFGRSVVKAALKNSQRKLYNLYIYDGDNKRETKDDEWILMLAKKREVPVIRLRETDQRLMDKMSKGRPHNGLILEASPLPQLPLLGLGPESSELGGYPVSVARQAKEDLDINGTEGLIPWKKGSPRPLVLMLMQILDPGNLGGILRSARYLGASAVVVTKGTSAPISSTVLKAAAGAAEELKIFTVDDASSFLDASQQAGWTTFAAVAPAAGSRSETRQWTLDTVEKFDPMSEKPCILVVGNEGTGLPHDVRKKATHEITIPRMLGASSMVDSLNVSVATALLCNSFMRGTQQSQALTFAEKLQVDARKADHGEALF</sequence>
<name>A0A8H6JPA5_9PEZI</name>
<evidence type="ECO:0000313" key="12">
    <source>
        <dbReference type="EMBL" id="KAF6816236.1"/>
    </source>
</evidence>
<evidence type="ECO:0000256" key="8">
    <source>
        <dbReference type="ARBA" id="ARBA00023128"/>
    </source>
</evidence>
<evidence type="ECO:0000256" key="3">
    <source>
        <dbReference type="ARBA" id="ARBA00022552"/>
    </source>
</evidence>
<comment type="caution">
    <text evidence="12">The sequence shown here is derived from an EMBL/GenBank/DDBJ whole genome shotgun (WGS) entry which is preliminary data.</text>
</comment>
<evidence type="ECO:0000259" key="11">
    <source>
        <dbReference type="SMART" id="SM00967"/>
    </source>
</evidence>
<dbReference type="Gene3D" id="3.30.1330.30">
    <property type="match status" value="1"/>
</dbReference>
<dbReference type="SUPFAM" id="SSF75217">
    <property type="entry name" value="alpha/beta knot"/>
    <property type="match status" value="1"/>
</dbReference>
<keyword evidence="5" id="KW-0808">Transferase</keyword>
<feature type="compositionally biased region" description="Basic and acidic residues" evidence="10">
    <location>
        <begin position="162"/>
        <end position="180"/>
    </location>
</feature>
<feature type="compositionally biased region" description="Basic and acidic residues" evidence="10">
    <location>
        <begin position="203"/>
        <end position="240"/>
    </location>
</feature>
<comment type="similarity">
    <text evidence="2">Belongs to the class IV-like SAM-binding methyltransferase superfamily. RNA methyltransferase TrmH family.</text>
</comment>
<evidence type="ECO:0000256" key="9">
    <source>
        <dbReference type="ARBA" id="ARBA00034881"/>
    </source>
</evidence>
<accession>A0A8H6JPA5</accession>
<feature type="domain" description="RNA 2-O ribose methyltransferase substrate binding" evidence="11">
    <location>
        <begin position="331"/>
        <end position="413"/>
    </location>
</feature>
<dbReference type="EMBL" id="WIGN01000029">
    <property type="protein sequence ID" value="KAF6816236.1"/>
    <property type="molecule type" value="Genomic_DNA"/>
</dbReference>
<dbReference type="AlphaFoldDB" id="A0A8H6JPA5"/>
<dbReference type="Gene3D" id="3.40.1280.10">
    <property type="match status" value="1"/>
</dbReference>
<feature type="compositionally biased region" description="Basic and acidic residues" evidence="10">
    <location>
        <begin position="249"/>
        <end position="274"/>
    </location>
</feature>
<dbReference type="Pfam" id="PF08032">
    <property type="entry name" value="SpoU_sub_bind"/>
    <property type="match status" value="1"/>
</dbReference>
<proteinExistence type="inferred from homology"/>
<feature type="compositionally biased region" description="Basic and acidic residues" evidence="10">
    <location>
        <begin position="306"/>
        <end position="316"/>
    </location>
</feature>
<dbReference type="InterPro" id="IPR029026">
    <property type="entry name" value="tRNA_m1G_MTases_N"/>
</dbReference>